<accession>A0ABR5NJQ7</accession>
<name>A0ABR5NJQ7_9GAMM</name>
<dbReference type="Proteomes" id="UP000050902">
    <property type="component" value="Unassembled WGS sequence"/>
</dbReference>
<dbReference type="InterPro" id="IPR008410">
    <property type="entry name" value="BCSC_C"/>
</dbReference>
<evidence type="ECO:0000313" key="11">
    <source>
        <dbReference type="Proteomes" id="UP000050902"/>
    </source>
</evidence>
<feature type="domain" description="Cellulose synthase operon C C-terminal" evidence="9">
    <location>
        <begin position="795"/>
        <end position="1152"/>
    </location>
</feature>
<dbReference type="SUPFAM" id="SSF48452">
    <property type="entry name" value="TPR-like"/>
    <property type="match status" value="2"/>
</dbReference>
<dbReference type="Gene3D" id="1.25.40.10">
    <property type="entry name" value="Tetratricopeptide repeat domain"/>
    <property type="match status" value="3"/>
</dbReference>
<dbReference type="Pfam" id="PF13432">
    <property type="entry name" value="TPR_16"/>
    <property type="match status" value="2"/>
</dbReference>
<evidence type="ECO:0000256" key="6">
    <source>
        <dbReference type="ARBA" id="ARBA00022916"/>
    </source>
</evidence>
<evidence type="ECO:0000256" key="4">
    <source>
        <dbReference type="ARBA" id="ARBA00022737"/>
    </source>
</evidence>
<evidence type="ECO:0000256" key="8">
    <source>
        <dbReference type="SAM" id="MobiDB-lite"/>
    </source>
</evidence>
<comment type="function">
    <text evidence="1">Required for maximal bacterial cellulose synthesis.</text>
</comment>
<comment type="caution">
    <text evidence="10">The sequence shown here is derived from an EMBL/GenBank/DDBJ whole genome shotgun (WGS) entry which is preliminary data.</text>
</comment>
<feature type="repeat" description="TPR" evidence="7">
    <location>
        <begin position="296"/>
        <end position="329"/>
    </location>
</feature>
<keyword evidence="5 7" id="KW-0802">TPR repeat</keyword>
<sequence length="1173" mass="129390">MGQVAAQELPPTPAGSLASQRQWLLQQVRIGEATGRQRLIEDALARLRLLAPDDRATMVAILEVQLSQQKIDDATGTLQRLRQIGAGSRELIAGERLWAAYRGDMQAELQQARMLATGGRNAEALAIYRRLFDDDPPGMQLGLEYWRLRGAEPAGRALAIRRLTALDEAYPGNTVLLQTLAQFLFASGRDGEALAILGRMGSNPEASTYAADAEWDYLSSRQADATNVRRLQSFIARYPGWVHLDDARRLYDEQRRRVGNPAWLAGLRGGQLLDAGRNAEAETAFRQALRGFPQEADFQGGLGLALMRQGRREQALEQFQTAQRLQADTSNSDKWRDLIASTRYWLLIDQADAALEAGELDRAQSLYAQARRQQPREINAQLGLVDVAVARGDDAAAGRELQAARRIAPNDPNLVRRLAQFYGRTDPAQLESYVAGLSPAQRGLYAEELRRLRLAKLREQRERALAAGDVATAIELGRELRREQPDDPWLAYSQANALRTRGAAEEADAVIAEMAGKAGNTPEARYAQALYLSGSDRIAPALAALDELPSAQWSDDMRALAARLHRQQATARAWELRAAGREDEAIALLRKLPQDADIQLTLADWARLRGDHAQALQLYGQVLYAQPGNVDAQLGSVQALIDSGDLQAARARMAAAPPVVEPGDVGQQRQLAAIWSGLHDDARALEILRGVLAAKTAPDPQVWRDAARLLRADDPEQALDMYARAMEENGLLAPQQAQPRDDRALTRASRETAGDDWLRRSLRGDVETLYQQQNPTLTVMQDSGRRSDGTPGISKLSRDTRIAHLDAPFAGGLGWARIEQVHLDARRFETDANGFHDQDFGSCELYLLRGDGSRLQAPGCDTRLRQRMDSGAGLAVGWRTLDDRWNFDIGHTPAGYAVGNWLGGVTVNGDLGRFGWGATLSRRPMTNSLLSQAGAVDPRSGIVWGGVTANGVTFSLGYDQGGRNGVWSNWSWHRLTGRNVMDNDRARAMAGWYHKLVQRPDLRVDVGLTGMYWRYAHDLGGYSLGQGGYYSPQRYASLSVPVSLAWRNDDWSVRVDASLGVSRAHTASISRFPEPSLIERVIEQLQPLYGPLTLDPAGLYTADSSSTGTGHRLYMAVERRLGDHFVLGAAGTLQRSQDYSPNTFQLYLRYTLKPWQGNLPLPVSPLVPYGEFR</sequence>
<proteinExistence type="predicted"/>
<keyword evidence="4" id="KW-0677">Repeat</keyword>
<keyword evidence="6" id="KW-0135">Cellulose biosynthesis</keyword>
<dbReference type="EMBL" id="LDJG01000014">
    <property type="protein sequence ID" value="KRG57331.1"/>
    <property type="molecule type" value="Genomic_DNA"/>
</dbReference>
<reference evidence="10 11" key="1">
    <citation type="submission" date="2015-05" db="EMBL/GenBank/DDBJ databases">
        <title>Genome sequencing and analysis of members of genus Stenotrophomonas.</title>
        <authorList>
            <person name="Patil P.P."/>
            <person name="Midha S."/>
            <person name="Patil P.B."/>
        </authorList>
    </citation>
    <scope>NUCLEOTIDE SEQUENCE [LARGE SCALE GENOMIC DNA]</scope>
    <source>
        <strain evidence="10 11">DSM 12575</strain>
    </source>
</reference>
<evidence type="ECO:0000259" key="9">
    <source>
        <dbReference type="Pfam" id="PF05420"/>
    </source>
</evidence>
<feature type="compositionally biased region" description="Basic and acidic residues" evidence="8">
    <location>
        <begin position="739"/>
        <end position="750"/>
    </location>
</feature>
<dbReference type="PROSITE" id="PS50005">
    <property type="entry name" value="TPR"/>
    <property type="match status" value="1"/>
</dbReference>
<dbReference type="Pfam" id="PF14559">
    <property type="entry name" value="TPR_19"/>
    <property type="match status" value="1"/>
</dbReference>
<protein>
    <submittedName>
        <fullName evidence="10">Cellulose synthase</fullName>
    </submittedName>
</protein>
<feature type="region of interest" description="Disordered" evidence="8">
    <location>
        <begin position="729"/>
        <end position="750"/>
    </location>
</feature>
<dbReference type="InterPro" id="IPR011990">
    <property type="entry name" value="TPR-like_helical_dom_sf"/>
</dbReference>
<dbReference type="SMART" id="SM00028">
    <property type="entry name" value="TPR"/>
    <property type="match status" value="4"/>
</dbReference>
<keyword evidence="3" id="KW-0732">Signal</keyword>
<dbReference type="InterPro" id="IPR019734">
    <property type="entry name" value="TPR_rpt"/>
</dbReference>
<comment type="pathway">
    <text evidence="2">Glycan metabolism; bacterial cellulose biosynthesis.</text>
</comment>
<gene>
    <name evidence="10" type="ORF">ABB22_09600</name>
</gene>
<organism evidence="10 11">
    <name type="scientific">Stenotrophomonas nitritireducens</name>
    <dbReference type="NCBI Taxonomy" id="83617"/>
    <lineage>
        <taxon>Bacteria</taxon>
        <taxon>Pseudomonadati</taxon>
        <taxon>Pseudomonadota</taxon>
        <taxon>Gammaproteobacteria</taxon>
        <taxon>Lysobacterales</taxon>
        <taxon>Lysobacteraceae</taxon>
        <taxon>Stenotrophomonas</taxon>
    </lineage>
</organism>
<evidence type="ECO:0000313" key="10">
    <source>
        <dbReference type="EMBL" id="KRG57331.1"/>
    </source>
</evidence>
<keyword evidence="11" id="KW-1185">Reference proteome</keyword>
<evidence type="ECO:0000256" key="3">
    <source>
        <dbReference type="ARBA" id="ARBA00022729"/>
    </source>
</evidence>
<dbReference type="PANTHER" id="PTHR14027">
    <property type="entry name" value="RNA POLYMERASE-ASSOCIATED PROTEIN CTR9"/>
    <property type="match status" value="1"/>
</dbReference>
<dbReference type="InterPro" id="IPR031101">
    <property type="entry name" value="Ctr9"/>
</dbReference>
<dbReference type="PANTHER" id="PTHR14027:SF2">
    <property type="entry name" value="RNA POLYMERASE-ASSOCIATED PROTEIN CTR9 HOMOLOG"/>
    <property type="match status" value="1"/>
</dbReference>
<evidence type="ECO:0000256" key="7">
    <source>
        <dbReference type="PROSITE-ProRule" id="PRU00339"/>
    </source>
</evidence>
<dbReference type="Pfam" id="PF05420">
    <property type="entry name" value="BCSC_C"/>
    <property type="match status" value="1"/>
</dbReference>
<evidence type="ECO:0000256" key="1">
    <source>
        <dbReference type="ARBA" id="ARBA00003476"/>
    </source>
</evidence>
<dbReference type="NCBIfam" id="NF008520">
    <property type="entry name" value="PRK11447.1"/>
    <property type="match status" value="1"/>
</dbReference>
<evidence type="ECO:0000256" key="5">
    <source>
        <dbReference type="ARBA" id="ARBA00022803"/>
    </source>
</evidence>
<evidence type="ECO:0000256" key="2">
    <source>
        <dbReference type="ARBA" id="ARBA00005186"/>
    </source>
</evidence>